<keyword evidence="1" id="KW-1133">Transmembrane helix</keyword>
<proteinExistence type="predicted"/>
<reference evidence="2 3" key="1">
    <citation type="submission" date="2024-06" db="EMBL/GenBank/DDBJ databases">
        <title>Sorghum-associated microbial communities from plants grown in Nebraska, USA.</title>
        <authorList>
            <person name="Schachtman D."/>
        </authorList>
    </citation>
    <scope>NUCLEOTIDE SEQUENCE [LARGE SCALE GENOMIC DNA]</scope>
    <source>
        <strain evidence="2 3">3207</strain>
    </source>
</reference>
<evidence type="ECO:0000313" key="3">
    <source>
        <dbReference type="Proteomes" id="UP001549321"/>
    </source>
</evidence>
<comment type="caution">
    <text evidence="2">The sequence shown here is derived from an EMBL/GenBank/DDBJ whole genome shotgun (WGS) entry which is preliminary data.</text>
</comment>
<accession>A0ABV2QUX7</accession>
<sequence length="86" mass="9825">MPIYSIFAVYFIVWWLVIFIVLPFGVRTHDEQGDVLLGTTESAPANLRLVRKMIITSVISAIIVYGIWYGYVKMGWTAEVLSHISF</sequence>
<protein>
    <submittedName>
        <fullName evidence="2">Secreted protein</fullName>
    </submittedName>
</protein>
<dbReference type="InterPro" id="IPR009935">
    <property type="entry name" value="DUF1467"/>
</dbReference>
<feature type="transmembrane region" description="Helical" evidence="1">
    <location>
        <begin position="6"/>
        <end position="26"/>
    </location>
</feature>
<dbReference type="EMBL" id="JBEPSM010000001">
    <property type="protein sequence ID" value="MET4632678.1"/>
    <property type="molecule type" value="Genomic_DNA"/>
</dbReference>
<feature type="transmembrane region" description="Helical" evidence="1">
    <location>
        <begin position="53"/>
        <end position="71"/>
    </location>
</feature>
<name>A0ABV2QUX7_9HYPH</name>
<organism evidence="2 3">
    <name type="scientific">Kaistia defluvii</name>
    <dbReference type="NCBI Taxonomy" id="410841"/>
    <lineage>
        <taxon>Bacteria</taxon>
        <taxon>Pseudomonadati</taxon>
        <taxon>Pseudomonadota</taxon>
        <taxon>Alphaproteobacteria</taxon>
        <taxon>Hyphomicrobiales</taxon>
        <taxon>Kaistiaceae</taxon>
        <taxon>Kaistia</taxon>
    </lineage>
</organism>
<dbReference type="Proteomes" id="UP001549321">
    <property type="component" value="Unassembled WGS sequence"/>
</dbReference>
<keyword evidence="1" id="KW-0472">Membrane</keyword>
<keyword evidence="3" id="KW-1185">Reference proteome</keyword>
<gene>
    <name evidence="2" type="ORF">ABIE08_000591</name>
</gene>
<keyword evidence="1" id="KW-0812">Transmembrane</keyword>
<evidence type="ECO:0000256" key="1">
    <source>
        <dbReference type="SAM" id="Phobius"/>
    </source>
</evidence>
<dbReference type="RefSeq" id="WP_354548637.1">
    <property type="nucleotide sequence ID" value="NZ_JBEPSM010000001.1"/>
</dbReference>
<dbReference type="Pfam" id="PF07330">
    <property type="entry name" value="DUF1467"/>
    <property type="match status" value="1"/>
</dbReference>
<evidence type="ECO:0000313" key="2">
    <source>
        <dbReference type="EMBL" id="MET4632678.1"/>
    </source>
</evidence>